<evidence type="ECO:0000313" key="1">
    <source>
        <dbReference type="EMBL" id="WZK88735.1"/>
    </source>
</evidence>
<dbReference type="Pfam" id="PF00702">
    <property type="entry name" value="Hydrolase"/>
    <property type="match status" value="1"/>
</dbReference>
<dbReference type="InterPro" id="IPR023214">
    <property type="entry name" value="HAD_sf"/>
</dbReference>
<dbReference type="CDD" id="cd02603">
    <property type="entry name" value="HAD_sEH-N_like"/>
    <property type="match status" value="1"/>
</dbReference>
<dbReference type="SFLD" id="SFLDS00003">
    <property type="entry name" value="Haloacid_Dehalogenase"/>
    <property type="match status" value="1"/>
</dbReference>
<reference evidence="1 2" key="1">
    <citation type="submission" date="2023-04" db="EMBL/GenBank/DDBJ databases">
        <title>Complete genome sequence of Alisedimentitalea scapharcae.</title>
        <authorList>
            <person name="Rong J.-C."/>
            <person name="Yi M.-L."/>
            <person name="Zhao Q."/>
        </authorList>
    </citation>
    <scope>NUCLEOTIDE SEQUENCE [LARGE SCALE GENOMIC DNA]</scope>
    <source>
        <strain evidence="1 2">KCTC 42119</strain>
    </source>
</reference>
<dbReference type="InterPro" id="IPR006439">
    <property type="entry name" value="HAD-SF_hydro_IA"/>
</dbReference>
<dbReference type="RefSeq" id="WP_406646278.1">
    <property type="nucleotide sequence ID" value="NZ_CP123584.1"/>
</dbReference>
<accession>A0ABZ2XRJ9</accession>
<dbReference type="NCBIfam" id="TIGR01509">
    <property type="entry name" value="HAD-SF-IA-v3"/>
    <property type="match status" value="1"/>
</dbReference>
<dbReference type="InterPro" id="IPR023198">
    <property type="entry name" value="PGP-like_dom2"/>
</dbReference>
<dbReference type="PANTHER" id="PTHR43611">
    <property type="entry name" value="ALPHA-D-GLUCOSE 1-PHOSPHATE PHOSPHATASE"/>
    <property type="match status" value="1"/>
</dbReference>
<dbReference type="EMBL" id="CP123584">
    <property type="protein sequence ID" value="WZK88735.1"/>
    <property type="molecule type" value="Genomic_DNA"/>
</dbReference>
<sequence>MPVEAVVFDIGNVLIEWKPERFYDAEIGEARRRAMFDEVDLHGMNDLVDRGHHFTDTVYDWADKYPGWRNEIRMWHDNWLDLATPALPHSVRLMRALRAKGVPTFILSNIGVQNWDIAKAEYPFLGEFDRAYVSGHMKTAKPEPVIYEMVEQDCGIAPARLIFADDRQDNIDAAAARGWQTHLFTHPQLWADRLMAEGLLSTEDAA</sequence>
<organism evidence="1 2">
    <name type="scientific">Aliisedimentitalea scapharcae</name>
    <dbReference type="NCBI Taxonomy" id="1524259"/>
    <lineage>
        <taxon>Bacteria</taxon>
        <taxon>Pseudomonadati</taxon>
        <taxon>Pseudomonadota</taxon>
        <taxon>Alphaproteobacteria</taxon>
        <taxon>Rhodobacterales</taxon>
        <taxon>Roseobacteraceae</taxon>
        <taxon>Aliisedimentitalea</taxon>
    </lineage>
</organism>
<gene>
    <name evidence="1" type="ORF">QEZ52_19390</name>
</gene>
<keyword evidence="2" id="KW-1185">Reference proteome</keyword>
<dbReference type="Gene3D" id="1.10.150.240">
    <property type="entry name" value="Putative phosphatase, domain 2"/>
    <property type="match status" value="1"/>
</dbReference>
<proteinExistence type="predicted"/>
<name>A0ABZ2XRJ9_9RHOB</name>
<dbReference type="SFLD" id="SFLDG01129">
    <property type="entry name" value="C1.5:_HAD__Beta-PGM__Phosphata"/>
    <property type="match status" value="1"/>
</dbReference>
<dbReference type="InterPro" id="IPR036412">
    <property type="entry name" value="HAD-like_sf"/>
</dbReference>
<evidence type="ECO:0000313" key="2">
    <source>
        <dbReference type="Proteomes" id="UP001623232"/>
    </source>
</evidence>
<dbReference type="SUPFAM" id="SSF56784">
    <property type="entry name" value="HAD-like"/>
    <property type="match status" value="1"/>
</dbReference>
<protein>
    <submittedName>
        <fullName evidence="1">HAD family phosphatase</fullName>
    </submittedName>
</protein>
<dbReference type="PANTHER" id="PTHR43611:SF3">
    <property type="entry name" value="FLAVIN MONONUCLEOTIDE HYDROLASE 1, CHLOROPLATIC"/>
    <property type="match status" value="1"/>
</dbReference>
<dbReference type="Proteomes" id="UP001623232">
    <property type="component" value="Chromosome"/>
</dbReference>
<dbReference type="Gene3D" id="3.40.50.1000">
    <property type="entry name" value="HAD superfamily/HAD-like"/>
    <property type="match status" value="1"/>
</dbReference>